<sequence length="69" mass="7649">MEQRDSAEAAVVADCAQCRGEIYVGDDVRRIDDSGDYVHAGWGRDCAEKYAMERVYDAEGVINDKGAIY</sequence>
<gene>
    <name evidence="1" type="ORF">BBD42_15405</name>
</gene>
<reference evidence="1" key="1">
    <citation type="submission" date="2016-08" db="EMBL/GenBank/DDBJ databases">
        <title>Complete Genome Seqeunce of Paenibacillus sp. BIHB 4019 from tea rhizoplane.</title>
        <authorList>
            <person name="Thakur R."/>
            <person name="Swarnkar M.K."/>
            <person name="Gulati A."/>
        </authorList>
    </citation>
    <scope>NUCLEOTIDE SEQUENCE [LARGE SCALE GENOMIC DNA]</scope>
    <source>
        <strain evidence="1">BIHB4019</strain>
    </source>
</reference>
<organism evidence="1">
    <name type="scientific">Paenibacillus sp. BIHB 4019</name>
    <dbReference type="NCBI Taxonomy" id="1870819"/>
    <lineage>
        <taxon>Bacteria</taxon>
        <taxon>Bacillati</taxon>
        <taxon>Bacillota</taxon>
        <taxon>Bacilli</taxon>
        <taxon>Bacillales</taxon>
        <taxon>Paenibacillaceae</taxon>
        <taxon>Paenibacillus</taxon>
    </lineage>
</organism>
<name>A0A1B2DJ09_9BACL</name>
<dbReference type="RefSeq" id="WP_099518878.1">
    <property type="nucleotide sequence ID" value="NZ_CP016808.1"/>
</dbReference>
<protein>
    <submittedName>
        <fullName evidence="1">Uncharacterized protein</fullName>
    </submittedName>
</protein>
<evidence type="ECO:0000313" key="1">
    <source>
        <dbReference type="EMBL" id="ANY67698.1"/>
    </source>
</evidence>
<accession>A0A1B2DJ09</accession>
<dbReference type="EMBL" id="CP016808">
    <property type="protein sequence ID" value="ANY67698.1"/>
    <property type="molecule type" value="Genomic_DNA"/>
</dbReference>
<proteinExistence type="predicted"/>
<dbReference type="AlphaFoldDB" id="A0A1B2DJ09"/>